<sequence>MQLYNALRMMMTTKACTIPVTESLQEVLTQKPVRLQADNTYCNSTFWSLYNLGSSDKYRCNVDLNALLSSGRE</sequence>
<reference evidence="3" key="1">
    <citation type="submission" date="2017-02" db="UniProtKB">
        <authorList>
            <consortium name="WormBaseParasite"/>
        </authorList>
    </citation>
    <scope>IDENTIFICATION</scope>
</reference>
<evidence type="ECO:0000313" key="2">
    <source>
        <dbReference type="Proteomes" id="UP000274429"/>
    </source>
</evidence>
<accession>A0A0R3X1F9</accession>
<reference evidence="1 2" key="2">
    <citation type="submission" date="2018-11" db="EMBL/GenBank/DDBJ databases">
        <authorList>
            <consortium name="Pathogen Informatics"/>
        </authorList>
    </citation>
    <scope>NUCLEOTIDE SEQUENCE [LARGE SCALE GENOMIC DNA]</scope>
</reference>
<evidence type="ECO:0000313" key="1">
    <source>
        <dbReference type="EMBL" id="VDM31324.1"/>
    </source>
</evidence>
<dbReference type="AlphaFoldDB" id="A0A0R3X1F9"/>
<proteinExistence type="predicted"/>
<keyword evidence="2" id="KW-1185">Reference proteome</keyword>
<dbReference type="WBParaSite" id="TTAC_0000703501-mRNA-1">
    <property type="protein sequence ID" value="TTAC_0000703501-mRNA-1"/>
    <property type="gene ID" value="TTAC_0000703501"/>
</dbReference>
<name>A0A0R3X1F9_HYDTA</name>
<organism evidence="3">
    <name type="scientific">Hydatigena taeniaeformis</name>
    <name type="common">Feline tapeworm</name>
    <name type="synonym">Taenia taeniaeformis</name>
    <dbReference type="NCBI Taxonomy" id="6205"/>
    <lineage>
        <taxon>Eukaryota</taxon>
        <taxon>Metazoa</taxon>
        <taxon>Spiralia</taxon>
        <taxon>Lophotrochozoa</taxon>
        <taxon>Platyhelminthes</taxon>
        <taxon>Cestoda</taxon>
        <taxon>Eucestoda</taxon>
        <taxon>Cyclophyllidea</taxon>
        <taxon>Taeniidae</taxon>
        <taxon>Hydatigera</taxon>
    </lineage>
</organism>
<dbReference type="Proteomes" id="UP000274429">
    <property type="component" value="Unassembled WGS sequence"/>
</dbReference>
<gene>
    <name evidence="1" type="ORF">TTAC_LOCUS7020</name>
</gene>
<evidence type="ECO:0000313" key="3">
    <source>
        <dbReference type="WBParaSite" id="TTAC_0000703501-mRNA-1"/>
    </source>
</evidence>
<protein>
    <submittedName>
        <fullName evidence="1 3">Uncharacterized protein</fullName>
    </submittedName>
</protein>
<dbReference type="EMBL" id="UYWX01020339">
    <property type="protein sequence ID" value="VDM31324.1"/>
    <property type="molecule type" value="Genomic_DNA"/>
</dbReference>